<dbReference type="PROSITE" id="PS00018">
    <property type="entry name" value="EF_HAND_1"/>
    <property type="match status" value="2"/>
</dbReference>
<dbReference type="CDD" id="cd00051">
    <property type="entry name" value="EFh"/>
    <property type="match status" value="1"/>
</dbReference>
<dbReference type="InterPro" id="IPR002048">
    <property type="entry name" value="EF_hand_dom"/>
</dbReference>
<comment type="caution">
    <text evidence="3">The sequence shown here is derived from an EMBL/GenBank/DDBJ whole genome shotgun (WGS) entry which is preliminary data.</text>
</comment>
<evidence type="ECO:0000259" key="2">
    <source>
        <dbReference type="PROSITE" id="PS50222"/>
    </source>
</evidence>
<name>A0A812V1P6_SYMPI</name>
<accession>A0A812V1P6</accession>
<dbReference type="InterPro" id="IPR018247">
    <property type="entry name" value="EF_Hand_1_Ca_BS"/>
</dbReference>
<feature type="non-terminal residue" evidence="3">
    <location>
        <position position="1"/>
    </location>
</feature>
<keyword evidence="4" id="KW-1185">Reference proteome</keyword>
<proteinExistence type="predicted"/>
<dbReference type="AlphaFoldDB" id="A0A812V1P6"/>
<protein>
    <submittedName>
        <fullName evidence="3">CML12 protein</fullName>
    </submittedName>
</protein>
<dbReference type="Proteomes" id="UP000649617">
    <property type="component" value="Unassembled WGS sequence"/>
</dbReference>
<keyword evidence="1" id="KW-0106">Calcium</keyword>
<evidence type="ECO:0000313" key="3">
    <source>
        <dbReference type="EMBL" id="CAE7600429.1"/>
    </source>
</evidence>
<evidence type="ECO:0000313" key="4">
    <source>
        <dbReference type="Proteomes" id="UP000649617"/>
    </source>
</evidence>
<sequence length="111" mass="12919">EKGTGLTFRQFTAWSRRMKEAEIAEYVRQFKKLDESGDGVLDRSEVKTLLAEMGYTPMRSNVQDLFEAVDMDKDNTINLEEYLDVMDYFKKWDGFTGSQADELQTLFNRPA</sequence>
<feature type="domain" description="EF-hand" evidence="2">
    <location>
        <begin position="21"/>
        <end position="56"/>
    </location>
</feature>
<evidence type="ECO:0000256" key="1">
    <source>
        <dbReference type="ARBA" id="ARBA00022837"/>
    </source>
</evidence>
<dbReference type="PROSITE" id="PS50222">
    <property type="entry name" value="EF_HAND_2"/>
    <property type="match status" value="2"/>
</dbReference>
<dbReference type="OrthoDB" id="1902587at2759"/>
<dbReference type="Gene3D" id="1.10.238.10">
    <property type="entry name" value="EF-hand"/>
    <property type="match status" value="1"/>
</dbReference>
<organism evidence="3 4">
    <name type="scientific">Symbiodinium pilosum</name>
    <name type="common">Dinoflagellate</name>
    <dbReference type="NCBI Taxonomy" id="2952"/>
    <lineage>
        <taxon>Eukaryota</taxon>
        <taxon>Sar</taxon>
        <taxon>Alveolata</taxon>
        <taxon>Dinophyceae</taxon>
        <taxon>Suessiales</taxon>
        <taxon>Symbiodiniaceae</taxon>
        <taxon>Symbiodinium</taxon>
    </lineage>
</organism>
<dbReference type="EMBL" id="CAJNIZ010040202">
    <property type="protein sequence ID" value="CAE7600429.1"/>
    <property type="molecule type" value="Genomic_DNA"/>
</dbReference>
<feature type="domain" description="EF-hand" evidence="2">
    <location>
        <begin position="57"/>
        <end position="92"/>
    </location>
</feature>
<dbReference type="InterPro" id="IPR011992">
    <property type="entry name" value="EF-hand-dom_pair"/>
</dbReference>
<reference evidence="3" key="1">
    <citation type="submission" date="2021-02" db="EMBL/GenBank/DDBJ databases">
        <authorList>
            <person name="Dougan E. K."/>
            <person name="Rhodes N."/>
            <person name="Thang M."/>
            <person name="Chan C."/>
        </authorList>
    </citation>
    <scope>NUCLEOTIDE SEQUENCE</scope>
</reference>
<gene>
    <name evidence="3" type="primary">CML12</name>
    <name evidence="3" type="ORF">SPIL2461_LOCUS15940</name>
</gene>
<dbReference type="SUPFAM" id="SSF47473">
    <property type="entry name" value="EF-hand"/>
    <property type="match status" value="1"/>
</dbReference>
<dbReference type="Pfam" id="PF13499">
    <property type="entry name" value="EF-hand_7"/>
    <property type="match status" value="1"/>
</dbReference>
<dbReference type="GO" id="GO:0005509">
    <property type="term" value="F:calcium ion binding"/>
    <property type="evidence" value="ECO:0007669"/>
    <property type="project" value="InterPro"/>
</dbReference>
<dbReference type="SMART" id="SM00054">
    <property type="entry name" value="EFh"/>
    <property type="match status" value="2"/>
</dbReference>